<name>A0A5A9GKE9_AZOLI</name>
<protein>
    <submittedName>
        <fullName evidence="10">HAMP domain-containing protein</fullName>
    </submittedName>
</protein>
<feature type="transmembrane region" description="Helical" evidence="6">
    <location>
        <begin position="334"/>
        <end position="355"/>
    </location>
</feature>
<evidence type="ECO:0000256" key="4">
    <source>
        <dbReference type="ARBA" id="ARBA00029447"/>
    </source>
</evidence>
<feature type="domain" description="T-SNARE coiled-coil homology" evidence="8">
    <location>
        <begin position="602"/>
        <end position="664"/>
    </location>
</feature>
<evidence type="ECO:0000259" key="7">
    <source>
        <dbReference type="PROSITE" id="PS50111"/>
    </source>
</evidence>
<dbReference type="Pfam" id="PF00015">
    <property type="entry name" value="MCPsignal"/>
    <property type="match status" value="1"/>
</dbReference>
<evidence type="ECO:0000256" key="3">
    <source>
        <dbReference type="ARBA" id="ARBA00023224"/>
    </source>
</evidence>
<dbReference type="AlphaFoldDB" id="A0A5A9GKE9"/>
<dbReference type="GO" id="GO:0007165">
    <property type="term" value="P:signal transduction"/>
    <property type="evidence" value="ECO:0007669"/>
    <property type="project" value="UniProtKB-KW"/>
</dbReference>
<evidence type="ECO:0000313" key="11">
    <source>
        <dbReference type="Proteomes" id="UP000324927"/>
    </source>
</evidence>
<keyword evidence="2" id="KW-0997">Cell inner membrane</keyword>
<gene>
    <name evidence="10" type="ORF">FZ942_19145</name>
</gene>
<dbReference type="InterPro" id="IPR038188">
    <property type="entry name" value="TorS_sensor_sf"/>
</dbReference>
<dbReference type="InterPro" id="IPR004089">
    <property type="entry name" value="MCPsignal_dom"/>
</dbReference>
<dbReference type="Gene3D" id="6.10.340.10">
    <property type="match status" value="1"/>
</dbReference>
<keyword evidence="6" id="KW-1133">Transmembrane helix</keyword>
<keyword evidence="11" id="KW-1185">Reference proteome</keyword>
<reference evidence="10 11" key="1">
    <citation type="submission" date="2019-08" db="EMBL/GenBank/DDBJ databases">
        <authorList>
            <person name="Grouzdev D."/>
            <person name="Tikhonova E."/>
            <person name="Kravchenko I."/>
        </authorList>
    </citation>
    <scope>NUCLEOTIDE SEQUENCE [LARGE SCALE GENOMIC DNA]</scope>
    <source>
        <strain evidence="10 11">59b</strain>
    </source>
</reference>
<dbReference type="Gene3D" id="1.20.58.920">
    <property type="match status" value="2"/>
</dbReference>
<proteinExistence type="inferred from homology"/>
<evidence type="ECO:0000259" key="8">
    <source>
        <dbReference type="PROSITE" id="PS50192"/>
    </source>
</evidence>
<evidence type="ECO:0000256" key="2">
    <source>
        <dbReference type="ARBA" id="ARBA00022519"/>
    </source>
</evidence>
<dbReference type="Proteomes" id="UP000324927">
    <property type="component" value="Unassembled WGS sequence"/>
</dbReference>
<dbReference type="InterPro" id="IPR000727">
    <property type="entry name" value="T_SNARE_dom"/>
</dbReference>
<evidence type="ECO:0000259" key="9">
    <source>
        <dbReference type="PROSITE" id="PS50885"/>
    </source>
</evidence>
<sequence length="706" mass="74008">MPKERIMGGGRRKSTKERRGFGIRRRLFLSFGAVALMTLISGLVAWMSFDSLSRSLAAITGRSIPVLSTANRLAVEGSRMVALAPLLANAAQSAERQRIMESIDDHGTRLSRLLAAVEKAGTAPKPLAALRSQVDRITANLDALHTSVMSRMDLLDDQVRAVSTVRTTQDALLKALTPLIDKTASSLETGTPDTSVGGFRKLLELETTGNLLVGLIVEAANAPDAQSLGKLAERSKPVATQFAGQLEALGDAAETKPAAELGRRLLGFAQGSSAMPVLRQRSLDALEQEHALLTANLDASALLSAAAADLVAASQDDVDHASEVAADTLLRGRLWIGGLATASVLASLLLVWLVVTRGITRRLVGLSGAMRAIAGGDLSPVVEASGRDEITEMARALLVFRDNIREIDAANARTEDERRRGAADRQRAIGALATSLEDGVNAVVVALSGRAGEMHALANVMTAAVERNEAEASGAAATAVETQANVRQVAVAAQQLSGAIDEIARQVDRSRRLSTQAVSEAKATDATMHEMEDAAMEIGKVVDLITEIAGQTNLLALNATIEAARAGEAGKGFAVVASEVKSLAVQTGRATEQITRRIAAMQAVSNTASEAIRHIGETIDAIYQIAAGVAAAVEEQTAATREIVRNVDHAANGTQSLSTSIAEVSAVAGQTGTAALRVRDVSGDVTDQARTLEILLKDAVDRFRAA</sequence>
<dbReference type="EMBL" id="VTTN01000007">
    <property type="protein sequence ID" value="KAA0594920.1"/>
    <property type="molecule type" value="Genomic_DNA"/>
</dbReference>
<dbReference type="GO" id="GO:0005886">
    <property type="term" value="C:plasma membrane"/>
    <property type="evidence" value="ECO:0007669"/>
    <property type="project" value="UniProtKB-SubCell"/>
</dbReference>
<dbReference type="PROSITE" id="PS50192">
    <property type="entry name" value="T_SNARE"/>
    <property type="match status" value="1"/>
</dbReference>
<dbReference type="Gene3D" id="1.10.287.950">
    <property type="entry name" value="Methyl-accepting chemotaxis protein"/>
    <property type="match status" value="1"/>
</dbReference>
<dbReference type="Pfam" id="PF00672">
    <property type="entry name" value="HAMP"/>
    <property type="match status" value="1"/>
</dbReference>
<dbReference type="Pfam" id="PF21689">
    <property type="entry name" value="TorS_sensor_domain"/>
    <property type="match status" value="1"/>
</dbReference>
<feature type="domain" description="Methyl-accepting transducer" evidence="7">
    <location>
        <begin position="450"/>
        <end position="679"/>
    </location>
</feature>
<accession>A0A5A9GKE9</accession>
<dbReference type="CDD" id="cd06225">
    <property type="entry name" value="HAMP"/>
    <property type="match status" value="1"/>
</dbReference>
<dbReference type="InterPro" id="IPR003660">
    <property type="entry name" value="HAMP_dom"/>
</dbReference>
<dbReference type="SMART" id="SM00304">
    <property type="entry name" value="HAMP"/>
    <property type="match status" value="1"/>
</dbReference>
<dbReference type="PROSITE" id="PS50885">
    <property type="entry name" value="HAMP"/>
    <property type="match status" value="1"/>
</dbReference>
<dbReference type="PANTHER" id="PTHR32089">
    <property type="entry name" value="METHYL-ACCEPTING CHEMOTAXIS PROTEIN MCPB"/>
    <property type="match status" value="1"/>
</dbReference>
<evidence type="ECO:0000256" key="6">
    <source>
        <dbReference type="SAM" id="Phobius"/>
    </source>
</evidence>
<evidence type="ECO:0000256" key="5">
    <source>
        <dbReference type="PROSITE-ProRule" id="PRU00284"/>
    </source>
</evidence>
<dbReference type="OrthoDB" id="8476854at2"/>
<feature type="domain" description="HAMP" evidence="9">
    <location>
        <begin position="357"/>
        <end position="409"/>
    </location>
</feature>
<comment type="subcellular location">
    <subcellularLocation>
        <location evidence="1">Cell inner membrane</location>
        <topology evidence="1">Multi-pass membrane protein</topology>
    </subcellularLocation>
</comment>
<comment type="similarity">
    <text evidence="4">Belongs to the methyl-accepting chemotaxis (MCP) protein family.</text>
</comment>
<comment type="caution">
    <text evidence="10">The sequence shown here is derived from an EMBL/GenBank/DDBJ whole genome shotgun (WGS) entry which is preliminary data.</text>
</comment>
<dbReference type="PANTHER" id="PTHR32089:SF112">
    <property type="entry name" value="LYSOZYME-LIKE PROTEIN-RELATED"/>
    <property type="match status" value="1"/>
</dbReference>
<dbReference type="PROSITE" id="PS50111">
    <property type="entry name" value="CHEMOTAXIS_TRANSDUC_2"/>
    <property type="match status" value="1"/>
</dbReference>
<keyword evidence="6" id="KW-0812">Transmembrane</keyword>
<keyword evidence="3 5" id="KW-0807">Transducer</keyword>
<organism evidence="10 11">
    <name type="scientific">Azospirillum lipoferum</name>
    <dbReference type="NCBI Taxonomy" id="193"/>
    <lineage>
        <taxon>Bacteria</taxon>
        <taxon>Pseudomonadati</taxon>
        <taxon>Pseudomonadota</taxon>
        <taxon>Alphaproteobacteria</taxon>
        <taxon>Rhodospirillales</taxon>
        <taxon>Azospirillaceae</taxon>
        <taxon>Azospirillum</taxon>
    </lineage>
</organism>
<keyword evidence="6" id="KW-0472">Membrane</keyword>
<dbReference type="SUPFAM" id="SSF58104">
    <property type="entry name" value="Methyl-accepting chemotaxis protein (MCP) signaling domain"/>
    <property type="match status" value="1"/>
</dbReference>
<dbReference type="SMART" id="SM00283">
    <property type="entry name" value="MA"/>
    <property type="match status" value="1"/>
</dbReference>
<evidence type="ECO:0000313" key="10">
    <source>
        <dbReference type="EMBL" id="KAA0594920.1"/>
    </source>
</evidence>
<keyword evidence="2" id="KW-1003">Cell membrane</keyword>
<evidence type="ECO:0000256" key="1">
    <source>
        <dbReference type="ARBA" id="ARBA00004429"/>
    </source>
</evidence>